<sequence length="46" mass="5377">MQLLSRNHFHVKEVKIGDNILSLHVHNSCTIKQNMKRDTSTQVIFD</sequence>
<protein>
    <submittedName>
        <fullName evidence="1">Uncharacterized protein</fullName>
    </submittedName>
</protein>
<dbReference type="AlphaFoldDB" id="I3ST79"/>
<reference evidence="1" key="1">
    <citation type="submission" date="2012-05" db="EMBL/GenBank/DDBJ databases">
        <authorList>
            <person name="Krishnakumar V."/>
            <person name="Cheung F."/>
            <person name="Xiao Y."/>
            <person name="Chan A."/>
            <person name="Moskal W.A."/>
            <person name="Town C.D."/>
        </authorList>
    </citation>
    <scope>NUCLEOTIDE SEQUENCE</scope>
</reference>
<proteinExistence type="evidence at transcript level"/>
<evidence type="ECO:0000313" key="1">
    <source>
        <dbReference type="EMBL" id="AFK43471.1"/>
    </source>
</evidence>
<accession>I3ST79</accession>
<name>I3ST79_MEDTR</name>
<dbReference type="EMBL" id="BT143677">
    <property type="protein sequence ID" value="AFK43471.1"/>
    <property type="molecule type" value="mRNA"/>
</dbReference>
<organism evidence="1">
    <name type="scientific">Medicago truncatula</name>
    <name type="common">Barrel medic</name>
    <name type="synonym">Medicago tribuloides</name>
    <dbReference type="NCBI Taxonomy" id="3880"/>
    <lineage>
        <taxon>Eukaryota</taxon>
        <taxon>Viridiplantae</taxon>
        <taxon>Streptophyta</taxon>
        <taxon>Embryophyta</taxon>
        <taxon>Tracheophyta</taxon>
        <taxon>Spermatophyta</taxon>
        <taxon>Magnoliopsida</taxon>
        <taxon>eudicotyledons</taxon>
        <taxon>Gunneridae</taxon>
        <taxon>Pentapetalae</taxon>
        <taxon>rosids</taxon>
        <taxon>fabids</taxon>
        <taxon>Fabales</taxon>
        <taxon>Fabaceae</taxon>
        <taxon>Papilionoideae</taxon>
        <taxon>50 kb inversion clade</taxon>
        <taxon>NPAAA clade</taxon>
        <taxon>Hologalegina</taxon>
        <taxon>IRL clade</taxon>
        <taxon>Trifolieae</taxon>
        <taxon>Medicago</taxon>
    </lineage>
</organism>